<sequence>MEQPALEDRANSADGPLLSPRSCSGETYLTAAESLDDICEDLAELDQMAAGDETDAHLLPVAADYLTAPALPLPTPAPACIPAKTIAPATTAPGPDCPAADHSQSSEGSHMCPAGREAASTPLSGFAKPQLSPTGTPKEGKHHITRPVACADRQSGPLQQGMEGGKAIEDQPPLVPSNAPKDGSSSAWTYEGRALQA</sequence>
<evidence type="ECO:0000313" key="2">
    <source>
        <dbReference type="EMBL" id="KAK9813518.1"/>
    </source>
</evidence>
<evidence type="ECO:0000313" key="3">
    <source>
        <dbReference type="Proteomes" id="UP001465755"/>
    </source>
</evidence>
<dbReference type="EMBL" id="JALJOQ010000004">
    <property type="protein sequence ID" value="KAK9813518.1"/>
    <property type="molecule type" value="Genomic_DNA"/>
</dbReference>
<accession>A0AAW1PZ78</accession>
<reference evidence="2 3" key="1">
    <citation type="journal article" date="2024" name="Nat. Commun.">
        <title>Phylogenomics reveals the evolutionary origins of lichenization in chlorophyte algae.</title>
        <authorList>
            <person name="Puginier C."/>
            <person name="Libourel C."/>
            <person name="Otte J."/>
            <person name="Skaloud P."/>
            <person name="Haon M."/>
            <person name="Grisel S."/>
            <person name="Petersen M."/>
            <person name="Berrin J.G."/>
            <person name="Delaux P.M."/>
            <person name="Dal Grande F."/>
            <person name="Keller J."/>
        </authorList>
    </citation>
    <scope>NUCLEOTIDE SEQUENCE [LARGE SCALE GENOMIC DNA]</scope>
    <source>
        <strain evidence="2 3">SAG 2036</strain>
    </source>
</reference>
<keyword evidence="3" id="KW-1185">Reference proteome</keyword>
<feature type="region of interest" description="Disordered" evidence="1">
    <location>
        <begin position="1"/>
        <end position="23"/>
    </location>
</feature>
<organism evidence="2 3">
    <name type="scientific">Symbiochloris irregularis</name>
    <dbReference type="NCBI Taxonomy" id="706552"/>
    <lineage>
        <taxon>Eukaryota</taxon>
        <taxon>Viridiplantae</taxon>
        <taxon>Chlorophyta</taxon>
        <taxon>core chlorophytes</taxon>
        <taxon>Trebouxiophyceae</taxon>
        <taxon>Trebouxiales</taxon>
        <taxon>Trebouxiaceae</taxon>
        <taxon>Symbiochloris</taxon>
    </lineage>
</organism>
<gene>
    <name evidence="2" type="ORF">WJX73_003995</name>
</gene>
<comment type="caution">
    <text evidence="2">The sequence shown here is derived from an EMBL/GenBank/DDBJ whole genome shotgun (WGS) entry which is preliminary data.</text>
</comment>
<evidence type="ECO:0000256" key="1">
    <source>
        <dbReference type="SAM" id="MobiDB-lite"/>
    </source>
</evidence>
<name>A0AAW1PZ78_9CHLO</name>
<proteinExistence type="predicted"/>
<feature type="compositionally biased region" description="Basic and acidic residues" evidence="1">
    <location>
        <begin position="1"/>
        <end position="11"/>
    </location>
</feature>
<dbReference type="AlphaFoldDB" id="A0AAW1PZ78"/>
<dbReference type="Proteomes" id="UP001465755">
    <property type="component" value="Unassembled WGS sequence"/>
</dbReference>
<protein>
    <submittedName>
        <fullName evidence="2">Uncharacterized protein</fullName>
    </submittedName>
</protein>
<feature type="region of interest" description="Disordered" evidence="1">
    <location>
        <begin position="89"/>
        <end position="197"/>
    </location>
</feature>